<dbReference type="EMBL" id="AWSA01000028">
    <property type="protein sequence ID" value="EWT01058.1"/>
    <property type="molecule type" value="Genomic_DNA"/>
</dbReference>
<dbReference type="InterPro" id="IPR000719">
    <property type="entry name" value="Prot_kinase_dom"/>
</dbReference>
<dbReference type="Gene3D" id="1.10.510.10">
    <property type="entry name" value="Transferase(Phosphotransferase) domain 1"/>
    <property type="match status" value="1"/>
</dbReference>
<proteinExistence type="predicted"/>
<keyword evidence="9" id="KW-0812">Transmembrane</keyword>
<keyword evidence="2 11" id="KW-0723">Serine/threonine-protein kinase</keyword>
<sequence>MSRRDDVVDGRYRLLERIGTGGMGFVWRATDERLGRDVAVKQLHLAPGYDEAESEVWRQRAMREARITARLHHPNAVAVFDVVANHGEPCLVMEYVPSRSLHEILRERRTLPPVTVARIGSEVASALAAAHDVGIVHRDVKPGNVLIAADGTAKISDFGIAHALGDVSLTSTGMVTGTPAYLAPEVARGGDSTPASDVFSLGATLYAALEGAPPFGTHENPMALLHRVASGTIMPPAEGGPLTPLLLHMLAPEPGDRPSMDEVARLLRGAPAGSAEELGTTLVLPEAPVPGTEPSAGRAAPTATVPVGATGAAEEGARGATHPPHEALAAALLEPAGPRRGEAGTEPPDRHRRRDALVGLALLVALAVLVLAVRSLQVDAPTPARAAGSSSAGTSTSPSPRPSSSAPTARPSTSTPPRSSPSTSAPASGAGAPTAAQLARAVEDYYAVLPDNLDAGWARLTERYQRTTSKNRETYAAFWGSIDRVGVSDAAGSPPGSATATVTYHFSDGRIFVERTSFGMVEQDGVLKIDRSKVLSSTQR</sequence>
<name>W9G8C5_9MICO</name>
<keyword evidence="6 7" id="KW-0067">ATP-binding</keyword>
<evidence type="ECO:0000256" key="4">
    <source>
        <dbReference type="ARBA" id="ARBA00022741"/>
    </source>
</evidence>
<keyword evidence="5 11" id="KW-0418">Kinase</keyword>
<dbReference type="Gene3D" id="3.30.200.20">
    <property type="entry name" value="Phosphorylase Kinase, domain 1"/>
    <property type="match status" value="1"/>
</dbReference>
<evidence type="ECO:0000313" key="12">
    <source>
        <dbReference type="Proteomes" id="UP000019489"/>
    </source>
</evidence>
<dbReference type="InterPro" id="IPR011009">
    <property type="entry name" value="Kinase-like_dom_sf"/>
</dbReference>
<dbReference type="Pfam" id="PF00069">
    <property type="entry name" value="Pkinase"/>
    <property type="match status" value="1"/>
</dbReference>
<evidence type="ECO:0000256" key="7">
    <source>
        <dbReference type="PROSITE-ProRule" id="PRU10141"/>
    </source>
</evidence>
<evidence type="ECO:0000256" key="1">
    <source>
        <dbReference type="ARBA" id="ARBA00012513"/>
    </source>
</evidence>
<dbReference type="RefSeq" id="WP_034806830.1">
    <property type="nucleotide sequence ID" value="NZ_AWSA01000028.1"/>
</dbReference>
<dbReference type="PROSITE" id="PS50011">
    <property type="entry name" value="PROTEIN_KINASE_DOM"/>
    <property type="match status" value="1"/>
</dbReference>
<gene>
    <name evidence="11" type="ORF">N865_11610</name>
</gene>
<dbReference type="eggNOG" id="COG0515">
    <property type="taxonomic scope" value="Bacteria"/>
</dbReference>
<evidence type="ECO:0000259" key="10">
    <source>
        <dbReference type="PROSITE" id="PS50011"/>
    </source>
</evidence>
<evidence type="ECO:0000256" key="5">
    <source>
        <dbReference type="ARBA" id="ARBA00022777"/>
    </source>
</evidence>
<dbReference type="GO" id="GO:0004674">
    <property type="term" value="F:protein serine/threonine kinase activity"/>
    <property type="evidence" value="ECO:0007669"/>
    <property type="project" value="UniProtKB-KW"/>
</dbReference>
<dbReference type="AlphaFoldDB" id="W9G8C5"/>
<feature type="transmembrane region" description="Helical" evidence="9">
    <location>
        <begin position="356"/>
        <end position="376"/>
    </location>
</feature>
<dbReference type="PROSITE" id="PS00108">
    <property type="entry name" value="PROTEIN_KINASE_ST"/>
    <property type="match status" value="1"/>
</dbReference>
<comment type="caution">
    <text evidence="11">The sequence shown here is derived from an EMBL/GenBank/DDBJ whole genome shotgun (WGS) entry which is preliminary data.</text>
</comment>
<dbReference type="PROSITE" id="PS00107">
    <property type="entry name" value="PROTEIN_KINASE_ATP"/>
    <property type="match status" value="1"/>
</dbReference>
<dbReference type="SUPFAM" id="SSF56112">
    <property type="entry name" value="Protein kinase-like (PK-like)"/>
    <property type="match status" value="1"/>
</dbReference>
<evidence type="ECO:0000313" key="11">
    <source>
        <dbReference type="EMBL" id="EWT01058.1"/>
    </source>
</evidence>
<dbReference type="Proteomes" id="UP000019489">
    <property type="component" value="Unassembled WGS sequence"/>
</dbReference>
<dbReference type="InterPro" id="IPR008271">
    <property type="entry name" value="Ser/Thr_kinase_AS"/>
</dbReference>
<dbReference type="PANTHER" id="PTHR43289:SF6">
    <property type="entry name" value="SERINE_THREONINE-PROTEIN KINASE NEKL-3"/>
    <property type="match status" value="1"/>
</dbReference>
<evidence type="ECO:0000256" key="3">
    <source>
        <dbReference type="ARBA" id="ARBA00022679"/>
    </source>
</evidence>
<dbReference type="InterPro" id="IPR017441">
    <property type="entry name" value="Protein_kinase_ATP_BS"/>
</dbReference>
<organism evidence="11 12">
    <name type="scientific">Intrasporangium oryzae NRRL B-24470</name>
    <dbReference type="NCBI Taxonomy" id="1386089"/>
    <lineage>
        <taxon>Bacteria</taxon>
        <taxon>Bacillati</taxon>
        <taxon>Actinomycetota</taxon>
        <taxon>Actinomycetes</taxon>
        <taxon>Micrococcales</taxon>
        <taxon>Intrasporangiaceae</taxon>
        <taxon>Intrasporangium</taxon>
    </lineage>
</organism>
<keyword evidence="4 7" id="KW-0547">Nucleotide-binding</keyword>
<accession>W9G8C5</accession>
<keyword evidence="3" id="KW-0808">Transferase</keyword>
<feature type="domain" description="Protein kinase" evidence="10">
    <location>
        <begin position="12"/>
        <end position="267"/>
    </location>
</feature>
<dbReference type="SMART" id="SM00220">
    <property type="entry name" value="S_TKc"/>
    <property type="match status" value="1"/>
</dbReference>
<feature type="region of interest" description="Disordered" evidence="8">
    <location>
        <begin position="332"/>
        <end position="352"/>
    </location>
</feature>
<reference evidence="11 12" key="1">
    <citation type="submission" date="2013-08" db="EMBL/GenBank/DDBJ databases">
        <title>Intrasporangium oryzae NRRL B-24470.</title>
        <authorList>
            <person name="Liu H."/>
            <person name="Wang G."/>
        </authorList>
    </citation>
    <scope>NUCLEOTIDE SEQUENCE [LARGE SCALE GENOMIC DNA]</scope>
    <source>
        <strain evidence="11 12">NRRL B-24470</strain>
    </source>
</reference>
<dbReference type="PATRIC" id="fig|1386089.3.peg.2657"/>
<evidence type="ECO:0000256" key="6">
    <source>
        <dbReference type="ARBA" id="ARBA00022840"/>
    </source>
</evidence>
<evidence type="ECO:0000256" key="8">
    <source>
        <dbReference type="SAM" id="MobiDB-lite"/>
    </source>
</evidence>
<feature type="region of interest" description="Disordered" evidence="8">
    <location>
        <begin position="381"/>
        <end position="432"/>
    </location>
</feature>
<dbReference type="GO" id="GO:0005524">
    <property type="term" value="F:ATP binding"/>
    <property type="evidence" value="ECO:0007669"/>
    <property type="project" value="UniProtKB-UniRule"/>
</dbReference>
<dbReference type="STRING" id="1386089.N865_11610"/>
<keyword evidence="9" id="KW-0472">Membrane</keyword>
<feature type="binding site" evidence="7">
    <location>
        <position position="41"/>
    </location>
    <ligand>
        <name>ATP</name>
        <dbReference type="ChEBI" id="CHEBI:30616"/>
    </ligand>
</feature>
<dbReference type="CDD" id="cd14014">
    <property type="entry name" value="STKc_PknB_like"/>
    <property type="match status" value="1"/>
</dbReference>
<feature type="compositionally biased region" description="Basic and acidic residues" evidence="8">
    <location>
        <begin position="337"/>
        <end position="349"/>
    </location>
</feature>
<dbReference type="EC" id="2.7.11.1" evidence="1"/>
<evidence type="ECO:0000256" key="9">
    <source>
        <dbReference type="SAM" id="Phobius"/>
    </source>
</evidence>
<dbReference type="OrthoDB" id="9762169at2"/>
<keyword evidence="9" id="KW-1133">Transmembrane helix</keyword>
<evidence type="ECO:0000256" key="2">
    <source>
        <dbReference type="ARBA" id="ARBA00022527"/>
    </source>
</evidence>
<keyword evidence="12" id="KW-1185">Reference proteome</keyword>
<dbReference type="PANTHER" id="PTHR43289">
    <property type="entry name" value="MITOGEN-ACTIVATED PROTEIN KINASE KINASE KINASE 20-RELATED"/>
    <property type="match status" value="1"/>
</dbReference>
<protein>
    <recommendedName>
        <fullName evidence="1">non-specific serine/threonine protein kinase</fullName>
        <ecNumber evidence="1">2.7.11.1</ecNumber>
    </recommendedName>
</protein>